<evidence type="ECO:0000313" key="2">
    <source>
        <dbReference type="Proteomes" id="UP001044222"/>
    </source>
</evidence>
<dbReference type="Pfam" id="PF13895">
    <property type="entry name" value="Ig_2"/>
    <property type="match status" value="1"/>
</dbReference>
<dbReference type="Proteomes" id="UP001044222">
    <property type="component" value="Unassembled WGS sequence"/>
</dbReference>
<proteinExistence type="predicted"/>
<gene>
    <name evidence="1" type="ORF">ANANG_G00112690</name>
</gene>
<name>A0A9D3MIM9_ANGAN</name>
<dbReference type="EMBL" id="JAFIRN010000005">
    <property type="protein sequence ID" value="KAG5849602.1"/>
    <property type="molecule type" value="Genomic_DNA"/>
</dbReference>
<evidence type="ECO:0000313" key="1">
    <source>
        <dbReference type="EMBL" id="KAG5849602.1"/>
    </source>
</evidence>
<accession>A0A9D3MIM9</accession>
<organism evidence="1 2">
    <name type="scientific">Anguilla anguilla</name>
    <name type="common">European freshwater eel</name>
    <name type="synonym">Muraena anguilla</name>
    <dbReference type="NCBI Taxonomy" id="7936"/>
    <lineage>
        <taxon>Eukaryota</taxon>
        <taxon>Metazoa</taxon>
        <taxon>Chordata</taxon>
        <taxon>Craniata</taxon>
        <taxon>Vertebrata</taxon>
        <taxon>Euteleostomi</taxon>
        <taxon>Actinopterygii</taxon>
        <taxon>Neopterygii</taxon>
        <taxon>Teleostei</taxon>
        <taxon>Anguilliformes</taxon>
        <taxon>Anguillidae</taxon>
        <taxon>Anguilla</taxon>
    </lineage>
</organism>
<sequence length="127" mass="13775">MTTLACTVHSPITRAAHITANTIAQSEPKDYMLSVPVSKPHLNVTHNEYRCTILCAVVRADLTLYKNSEKKPYVTSPVESAPHLHLPQTVHKGGIYTCEARNSVSNETSDPLTVGAHCTGELTAPHS</sequence>
<dbReference type="AlphaFoldDB" id="A0A9D3MIM9"/>
<protein>
    <recommendedName>
        <fullName evidence="3">Ig-like domain-containing protein</fullName>
    </recommendedName>
</protein>
<keyword evidence="2" id="KW-1185">Reference proteome</keyword>
<dbReference type="Gene3D" id="2.60.40.10">
    <property type="entry name" value="Immunoglobulins"/>
    <property type="match status" value="1"/>
</dbReference>
<evidence type="ECO:0008006" key="3">
    <source>
        <dbReference type="Google" id="ProtNLM"/>
    </source>
</evidence>
<dbReference type="InterPro" id="IPR013783">
    <property type="entry name" value="Ig-like_fold"/>
</dbReference>
<reference evidence="1" key="1">
    <citation type="submission" date="2021-01" db="EMBL/GenBank/DDBJ databases">
        <title>A chromosome-scale assembly of European eel, Anguilla anguilla.</title>
        <authorList>
            <person name="Henkel C."/>
            <person name="Jong-Raadsen S.A."/>
            <person name="Dufour S."/>
            <person name="Weltzien F.-A."/>
            <person name="Palstra A.P."/>
            <person name="Pelster B."/>
            <person name="Spaink H.P."/>
            <person name="Van Den Thillart G.E."/>
            <person name="Jansen H."/>
            <person name="Zahm M."/>
            <person name="Klopp C."/>
            <person name="Cedric C."/>
            <person name="Louis A."/>
            <person name="Berthelot C."/>
            <person name="Parey E."/>
            <person name="Roest Crollius H."/>
            <person name="Montfort J."/>
            <person name="Robinson-Rechavi M."/>
            <person name="Bucao C."/>
            <person name="Bouchez O."/>
            <person name="Gislard M."/>
            <person name="Lluch J."/>
            <person name="Milhes M."/>
            <person name="Lampietro C."/>
            <person name="Lopez Roques C."/>
            <person name="Donnadieu C."/>
            <person name="Braasch I."/>
            <person name="Desvignes T."/>
            <person name="Postlethwait J."/>
            <person name="Bobe J."/>
            <person name="Guiguen Y."/>
            <person name="Dirks R."/>
        </authorList>
    </citation>
    <scope>NUCLEOTIDE SEQUENCE</scope>
    <source>
        <strain evidence="1">Tag_6206</strain>
        <tissue evidence="1">Liver</tissue>
    </source>
</reference>
<comment type="caution">
    <text evidence="1">The sequence shown here is derived from an EMBL/GenBank/DDBJ whole genome shotgun (WGS) entry which is preliminary data.</text>
</comment>
<feature type="non-terminal residue" evidence="1">
    <location>
        <position position="127"/>
    </location>
</feature>